<dbReference type="KEGG" id="spol:FH971_18795"/>
<keyword evidence="1" id="KW-1133">Transmembrane helix</keyword>
<feature type="transmembrane region" description="Helical" evidence="1">
    <location>
        <begin position="14"/>
        <end position="36"/>
    </location>
</feature>
<organism evidence="2 3">
    <name type="scientific">Shewanella polaris</name>
    <dbReference type="NCBI Taxonomy" id="2588449"/>
    <lineage>
        <taxon>Bacteria</taxon>
        <taxon>Pseudomonadati</taxon>
        <taxon>Pseudomonadota</taxon>
        <taxon>Gammaproteobacteria</taxon>
        <taxon>Alteromonadales</taxon>
        <taxon>Shewanellaceae</taxon>
        <taxon>Shewanella</taxon>
    </lineage>
</organism>
<evidence type="ECO:0000256" key="1">
    <source>
        <dbReference type="SAM" id="Phobius"/>
    </source>
</evidence>
<evidence type="ECO:0000313" key="2">
    <source>
        <dbReference type="EMBL" id="QDE32834.1"/>
    </source>
</evidence>
<dbReference type="RefSeq" id="WP_140235312.1">
    <property type="nucleotide sequence ID" value="NZ_CP041036.1"/>
</dbReference>
<sequence length="192" mass="21799">MLSQQKADDDLLKIYGRVIAMVVLLVLLTIFGIRYLNNTQSLGERGLEFEHNRLLNVLAMVHSQWLASGRPDRMLLSWHNVVSDVSSNKVDSGNNDAVLKDTQLKMDTIYDDVDIVGTDNWISMSAEGWPIINTHDTQGCVHLWGQLLASDVHELNITVDYQSEQNICRYFSNKASLRYQLQTGRVIFLMGD</sequence>
<evidence type="ECO:0008006" key="4">
    <source>
        <dbReference type="Google" id="ProtNLM"/>
    </source>
</evidence>
<gene>
    <name evidence="2" type="ORF">FH971_18795</name>
</gene>
<dbReference type="AlphaFoldDB" id="A0A4Y5YJC2"/>
<dbReference type="EMBL" id="CP041036">
    <property type="protein sequence ID" value="QDE32834.1"/>
    <property type="molecule type" value="Genomic_DNA"/>
</dbReference>
<dbReference type="Proteomes" id="UP000319809">
    <property type="component" value="Chromosome"/>
</dbReference>
<proteinExistence type="predicted"/>
<accession>A0A4Y5YJC2</accession>
<name>A0A4Y5YJC2_9GAMM</name>
<keyword evidence="1" id="KW-0472">Membrane</keyword>
<evidence type="ECO:0000313" key="3">
    <source>
        <dbReference type="Proteomes" id="UP000319809"/>
    </source>
</evidence>
<keyword evidence="1" id="KW-0812">Transmembrane</keyword>
<reference evidence="2 3" key="1">
    <citation type="submission" date="2019-06" db="EMBL/GenBank/DDBJ databases">
        <title>The genome of Shewanella sp. SM1901.</title>
        <authorList>
            <person name="Cha Q."/>
        </authorList>
    </citation>
    <scope>NUCLEOTIDE SEQUENCE [LARGE SCALE GENOMIC DNA]</scope>
    <source>
        <strain evidence="2 3">SM1901</strain>
    </source>
</reference>
<protein>
    <recommendedName>
        <fullName evidence="4">MSHA biogenesis protein MshF</fullName>
    </recommendedName>
</protein>
<keyword evidence="3" id="KW-1185">Reference proteome</keyword>